<dbReference type="EMBL" id="UYSU01042600">
    <property type="protein sequence ID" value="VDM03878.1"/>
    <property type="molecule type" value="Genomic_DNA"/>
</dbReference>
<proteinExistence type="predicted"/>
<name>A0A183TLZ4_SCHSO</name>
<dbReference type="WBParaSite" id="SSLN_0001815601-mRNA-1">
    <property type="protein sequence ID" value="SSLN_0001815601-mRNA-1"/>
    <property type="gene ID" value="SSLN_0001815601"/>
</dbReference>
<evidence type="ECO:0000256" key="1">
    <source>
        <dbReference type="SAM" id="MobiDB-lite"/>
    </source>
</evidence>
<organism evidence="4">
    <name type="scientific">Schistocephalus solidus</name>
    <name type="common">Tapeworm</name>
    <dbReference type="NCBI Taxonomy" id="70667"/>
    <lineage>
        <taxon>Eukaryota</taxon>
        <taxon>Metazoa</taxon>
        <taxon>Spiralia</taxon>
        <taxon>Lophotrochozoa</taxon>
        <taxon>Platyhelminthes</taxon>
        <taxon>Cestoda</taxon>
        <taxon>Eucestoda</taxon>
        <taxon>Diphyllobothriidea</taxon>
        <taxon>Diphyllobothriidae</taxon>
        <taxon>Schistocephalus</taxon>
    </lineage>
</organism>
<dbReference type="AlphaFoldDB" id="A0A183TLZ4"/>
<accession>A0A183TLZ4</accession>
<reference evidence="2 3" key="2">
    <citation type="submission" date="2018-11" db="EMBL/GenBank/DDBJ databases">
        <authorList>
            <consortium name="Pathogen Informatics"/>
        </authorList>
    </citation>
    <scope>NUCLEOTIDE SEQUENCE [LARGE SCALE GENOMIC DNA]</scope>
    <source>
        <strain evidence="2 3">NST_G2</strain>
    </source>
</reference>
<evidence type="ECO:0000313" key="3">
    <source>
        <dbReference type="Proteomes" id="UP000275846"/>
    </source>
</evidence>
<keyword evidence="3" id="KW-1185">Reference proteome</keyword>
<protein>
    <submittedName>
        <fullName evidence="2 4">Uncharacterized protein</fullName>
    </submittedName>
</protein>
<sequence>MDDYLDEGVASATAMLAARLPYDIVSSVCSSCGQSLGSMASEEGPRPESQCSSLYHRLLSMVIEQAQKMRRSRESSPGRNLGTAHSDARRRNPNVRSHLTAAAWTPCRRAIVQKALDDEVRGSSMKTVGIKLPATVTFSGLMVPISQQNSNADLGYLFSVQVLMA</sequence>
<evidence type="ECO:0000313" key="4">
    <source>
        <dbReference type="WBParaSite" id="SSLN_0001815601-mRNA-1"/>
    </source>
</evidence>
<reference evidence="4" key="1">
    <citation type="submission" date="2016-06" db="UniProtKB">
        <authorList>
            <consortium name="WormBaseParasite"/>
        </authorList>
    </citation>
    <scope>IDENTIFICATION</scope>
</reference>
<feature type="region of interest" description="Disordered" evidence="1">
    <location>
        <begin position="67"/>
        <end position="95"/>
    </location>
</feature>
<gene>
    <name evidence="2" type="ORF">SSLN_LOCUS17492</name>
</gene>
<dbReference type="OrthoDB" id="10315440at2759"/>
<evidence type="ECO:0000313" key="2">
    <source>
        <dbReference type="EMBL" id="VDM03878.1"/>
    </source>
</evidence>
<dbReference type="Proteomes" id="UP000275846">
    <property type="component" value="Unassembled WGS sequence"/>
</dbReference>